<reference evidence="3 4" key="1">
    <citation type="journal article" date="2018" name="PLoS ONE">
        <title>The draft genome of Kipferlia bialata reveals reductive genome evolution in fornicate parasites.</title>
        <authorList>
            <person name="Tanifuji G."/>
            <person name="Takabayashi S."/>
            <person name="Kume K."/>
            <person name="Takagi M."/>
            <person name="Nakayama T."/>
            <person name="Kamikawa R."/>
            <person name="Inagaki Y."/>
            <person name="Hashimoto T."/>
        </authorList>
    </citation>
    <scope>NUCLEOTIDE SEQUENCE [LARGE SCALE GENOMIC DNA]</scope>
    <source>
        <strain evidence="3">NY0173</strain>
    </source>
</reference>
<dbReference type="Proteomes" id="UP000265618">
    <property type="component" value="Unassembled WGS sequence"/>
</dbReference>
<evidence type="ECO:0000256" key="2">
    <source>
        <dbReference type="ARBA" id="ARBA00023163"/>
    </source>
</evidence>
<evidence type="ECO:0000313" key="3">
    <source>
        <dbReference type="EMBL" id="GCA62825.1"/>
    </source>
</evidence>
<dbReference type="InterPro" id="IPR036898">
    <property type="entry name" value="RNA_pol_Rpb7-like_N_sf"/>
</dbReference>
<organism evidence="3 4">
    <name type="scientific">Kipferlia bialata</name>
    <dbReference type="NCBI Taxonomy" id="797122"/>
    <lineage>
        <taxon>Eukaryota</taxon>
        <taxon>Metamonada</taxon>
        <taxon>Carpediemonas-like organisms</taxon>
        <taxon>Kipferlia</taxon>
    </lineage>
</organism>
<keyword evidence="1" id="KW-0240">DNA-directed RNA polymerase</keyword>
<evidence type="ECO:0000256" key="1">
    <source>
        <dbReference type="ARBA" id="ARBA00022478"/>
    </source>
</evidence>
<gene>
    <name evidence="3" type="ORF">KIPB_006054</name>
</gene>
<proteinExistence type="predicted"/>
<comment type="caution">
    <text evidence="3">The sequence shown here is derived from an EMBL/GenBank/DDBJ whole genome shotgun (WGS) entry which is preliminary data.</text>
</comment>
<evidence type="ECO:0000313" key="4">
    <source>
        <dbReference type="Proteomes" id="UP000265618"/>
    </source>
</evidence>
<protein>
    <submittedName>
        <fullName evidence="3">Uncharacterized protein</fullName>
    </submittedName>
</protein>
<dbReference type="AlphaFoldDB" id="A0A391NM48"/>
<dbReference type="GO" id="GO:0000428">
    <property type="term" value="C:DNA-directed RNA polymerase complex"/>
    <property type="evidence" value="ECO:0007669"/>
    <property type="project" value="UniProtKB-KW"/>
</dbReference>
<name>A0A391NM48_9EUKA</name>
<dbReference type="EMBL" id="BDIP01001508">
    <property type="protein sequence ID" value="GCA62825.1"/>
    <property type="molecule type" value="Genomic_DNA"/>
</dbReference>
<feature type="non-terminal residue" evidence="3">
    <location>
        <position position="1"/>
    </location>
</feature>
<accession>A0A391NM48</accession>
<keyword evidence="4" id="KW-1185">Reference proteome</keyword>
<keyword evidence="2" id="KW-0804">Transcription</keyword>
<dbReference type="SUPFAM" id="SSF88798">
    <property type="entry name" value="N-terminal, heterodimerisation domain of RBP7 (RpoE)"/>
    <property type="match status" value="1"/>
</dbReference>
<sequence>MFFEFSLNQLVTVPPSEFTPKLNEKILERLENDFGNAYSEKYGHIVSITSVGEDSITDLPIRAHDGTGRFLVKFK</sequence>
<dbReference type="Gene3D" id="3.30.1490.120">
    <property type="entry name" value="RNA polymerase Rpb7-like, N-terminal domain"/>
    <property type="match status" value="1"/>
</dbReference>